<accession>A6G5X7</accession>
<evidence type="ECO:0000256" key="1">
    <source>
        <dbReference type="SAM" id="SignalP"/>
    </source>
</evidence>
<feature type="domain" description="YHYH" evidence="2">
    <location>
        <begin position="121"/>
        <end position="320"/>
    </location>
</feature>
<protein>
    <recommendedName>
        <fullName evidence="2">YHYH domain-containing protein</fullName>
    </recommendedName>
</protein>
<reference evidence="3 4" key="1">
    <citation type="submission" date="2007-06" db="EMBL/GenBank/DDBJ databases">
        <authorList>
            <person name="Shimkets L."/>
            <person name="Ferriera S."/>
            <person name="Johnson J."/>
            <person name="Kravitz S."/>
            <person name="Beeson K."/>
            <person name="Sutton G."/>
            <person name="Rogers Y.-H."/>
            <person name="Friedman R."/>
            <person name="Frazier M."/>
            <person name="Venter J.C."/>
        </authorList>
    </citation>
    <scope>NUCLEOTIDE SEQUENCE [LARGE SCALE GENOMIC DNA]</scope>
    <source>
        <strain evidence="3 4">SIR-1</strain>
    </source>
</reference>
<sequence>MGRARCMCSSIALLAALVGCGDAGAGEADDEGSSTTGSSIQDITDAQFSDRTPGCDAYVGDYTAVAKDLSTGTSFAAQVRIELGGEAAGDTCTLSSNGIPNHDFGDLGPFVTPVGQVQESFTLAAKPSLNDASAPLSLMLDDGVLRNGVKIDLLAAACYGVGPDPLGQEKIGCFQDGTPWRYDPISPSTAFGEDSHHAHTQPDGAYHYHGDPNAMYDPSGAAPSGLIGWAADGVPIYGPYFDDGGIVRKAVSGYSLRQGARVSQPGEAAFPGGDYDGTFIDDYEFTGAGDLDACNGMSVAGVYGYYVTEGYPYVIGCFRGTPDASFAKGMPPPPTSR</sequence>
<evidence type="ECO:0000259" key="2">
    <source>
        <dbReference type="Pfam" id="PF14240"/>
    </source>
</evidence>
<dbReference type="PROSITE" id="PS51257">
    <property type="entry name" value="PROKAR_LIPOPROTEIN"/>
    <property type="match status" value="1"/>
</dbReference>
<feature type="signal peptide" evidence="1">
    <location>
        <begin position="1"/>
        <end position="25"/>
    </location>
</feature>
<gene>
    <name evidence="3" type="ORF">PPSIR1_12238</name>
</gene>
<comment type="caution">
    <text evidence="3">The sequence shown here is derived from an EMBL/GenBank/DDBJ whole genome shotgun (WGS) entry which is preliminary data.</text>
</comment>
<dbReference type="Proteomes" id="UP000005801">
    <property type="component" value="Unassembled WGS sequence"/>
</dbReference>
<dbReference type="InterPro" id="IPR025924">
    <property type="entry name" value="YHYH_dom"/>
</dbReference>
<evidence type="ECO:0000313" key="3">
    <source>
        <dbReference type="EMBL" id="EDM78751.1"/>
    </source>
</evidence>
<keyword evidence="4" id="KW-1185">Reference proteome</keyword>
<dbReference type="STRING" id="391625.PPSIR1_12238"/>
<name>A6G5X7_9BACT</name>
<keyword evidence="1" id="KW-0732">Signal</keyword>
<dbReference type="Pfam" id="PF14240">
    <property type="entry name" value="YHYH"/>
    <property type="match status" value="1"/>
</dbReference>
<dbReference type="EMBL" id="ABCS01000027">
    <property type="protein sequence ID" value="EDM78751.1"/>
    <property type="molecule type" value="Genomic_DNA"/>
</dbReference>
<feature type="chain" id="PRO_5002697548" description="YHYH domain-containing protein" evidence="1">
    <location>
        <begin position="26"/>
        <end position="337"/>
    </location>
</feature>
<dbReference type="eggNOG" id="ENOG502Z888">
    <property type="taxonomic scope" value="Bacteria"/>
</dbReference>
<evidence type="ECO:0000313" key="4">
    <source>
        <dbReference type="Proteomes" id="UP000005801"/>
    </source>
</evidence>
<dbReference type="RefSeq" id="WP_006972126.1">
    <property type="nucleotide sequence ID" value="NZ_ABCS01000027.1"/>
</dbReference>
<dbReference type="AlphaFoldDB" id="A6G5X7"/>
<dbReference type="OrthoDB" id="9796530at2"/>
<proteinExistence type="predicted"/>
<organism evidence="3 4">
    <name type="scientific">Plesiocystis pacifica SIR-1</name>
    <dbReference type="NCBI Taxonomy" id="391625"/>
    <lineage>
        <taxon>Bacteria</taxon>
        <taxon>Pseudomonadati</taxon>
        <taxon>Myxococcota</taxon>
        <taxon>Polyangia</taxon>
        <taxon>Nannocystales</taxon>
        <taxon>Nannocystaceae</taxon>
        <taxon>Plesiocystis</taxon>
    </lineage>
</organism>